<dbReference type="eggNOG" id="ENOG502S5GB">
    <property type="taxonomic scope" value="Eukaryota"/>
</dbReference>
<dbReference type="Proteomes" id="UP000017836">
    <property type="component" value="Unassembled WGS sequence"/>
</dbReference>
<dbReference type="OMA" id="CPWKTSY"/>
<keyword evidence="5" id="KW-1185">Reference proteome</keyword>
<gene>
    <name evidence="4" type="ORF">AMTR_s00045p00175560</name>
</gene>
<proteinExistence type="predicted"/>
<feature type="compositionally biased region" description="Basic and acidic residues" evidence="2">
    <location>
        <begin position="98"/>
        <end position="126"/>
    </location>
</feature>
<dbReference type="GO" id="GO:0080153">
    <property type="term" value="P:negative regulation of reductive pentose-phosphate cycle"/>
    <property type="evidence" value="ECO:0000318"/>
    <property type="project" value="GO_Central"/>
</dbReference>
<dbReference type="OrthoDB" id="4362at2759"/>
<feature type="disulfide bond" evidence="1">
    <location>
        <begin position="72"/>
        <end position="81"/>
    </location>
</feature>
<feature type="region of interest" description="Disordered" evidence="2">
    <location>
        <begin position="97"/>
        <end position="126"/>
    </location>
</feature>
<reference evidence="5" key="1">
    <citation type="journal article" date="2013" name="Science">
        <title>The Amborella genome and the evolution of flowering plants.</title>
        <authorList>
            <consortium name="Amborella Genome Project"/>
        </authorList>
    </citation>
    <scope>NUCLEOTIDE SEQUENCE [LARGE SCALE GENOMIC DNA]</scope>
</reference>
<dbReference type="Gramene" id="ERN02130">
    <property type="protein sequence ID" value="ERN02130"/>
    <property type="gene ID" value="AMTR_s00045p00175560"/>
</dbReference>
<dbReference type="HOGENOM" id="CLU_137076_0_0_1"/>
<dbReference type="InterPro" id="IPR039314">
    <property type="entry name" value="CP12-like"/>
</dbReference>
<name>W1P588_AMBTC</name>
<dbReference type="PANTHER" id="PTHR33921:SF15">
    <property type="entry name" value="CALVIN CYCLE PROTEIN CP12-2, CHLOROPLASTIC"/>
    <property type="match status" value="1"/>
</dbReference>
<evidence type="ECO:0000313" key="5">
    <source>
        <dbReference type="Proteomes" id="UP000017836"/>
    </source>
</evidence>
<dbReference type="SMART" id="SM01093">
    <property type="entry name" value="CP12"/>
    <property type="match status" value="1"/>
</dbReference>
<evidence type="ECO:0000259" key="3">
    <source>
        <dbReference type="SMART" id="SM01093"/>
    </source>
</evidence>
<dbReference type="STRING" id="13333.W1P588"/>
<dbReference type="Pfam" id="PF02672">
    <property type="entry name" value="CP12"/>
    <property type="match status" value="1"/>
</dbReference>
<evidence type="ECO:0000256" key="1">
    <source>
        <dbReference type="PIRSR" id="PIRSR639314-50"/>
    </source>
</evidence>
<dbReference type="AlphaFoldDB" id="W1P588"/>
<evidence type="ECO:0000313" key="4">
    <source>
        <dbReference type="EMBL" id="ERN02130.1"/>
    </source>
</evidence>
<dbReference type="KEGG" id="atr:18430233"/>
<organism evidence="4 5">
    <name type="scientific">Amborella trichopoda</name>
    <dbReference type="NCBI Taxonomy" id="13333"/>
    <lineage>
        <taxon>Eukaryota</taxon>
        <taxon>Viridiplantae</taxon>
        <taxon>Streptophyta</taxon>
        <taxon>Embryophyta</taxon>
        <taxon>Tracheophyta</taxon>
        <taxon>Spermatophyta</taxon>
        <taxon>Magnoliopsida</taxon>
        <taxon>Amborellales</taxon>
        <taxon>Amborellaceae</taxon>
        <taxon>Amborella</taxon>
    </lineage>
</organism>
<evidence type="ECO:0000256" key="2">
    <source>
        <dbReference type="SAM" id="MobiDB-lite"/>
    </source>
</evidence>
<protein>
    <recommendedName>
        <fullName evidence="3">CP12 domain-containing protein</fullName>
    </recommendedName>
</protein>
<feature type="disulfide bond" evidence="1">
    <location>
        <begin position="112"/>
        <end position="121"/>
    </location>
</feature>
<accession>W1P588</accession>
<dbReference type="GO" id="GO:0009507">
    <property type="term" value="C:chloroplast"/>
    <property type="evidence" value="ECO:0000318"/>
    <property type="project" value="GO_Central"/>
</dbReference>
<sequence length="126" mass="13749">MASLASPGVSLSTTSTVAMQERPKLHTHVNCQSWRGGLSMRRMVALVRATPSPSQNISEKLSESIEHAKEVCSGDAVSGECVAAWDEVEEMSAAASDARLKEKESDPLETYCKDNPETKECRTYED</sequence>
<dbReference type="PANTHER" id="PTHR33921">
    <property type="entry name" value="CALVIN CYCLE PROTEIN CP12-2, CHLOROPLASTIC"/>
    <property type="match status" value="1"/>
</dbReference>
<dbReference type="EMBL" id="KI394661">
    <property type="protein sequence ID" value="ERN02130.1"/>
    <property type="molecule type" value="Genomic_DNA"/>
</dbReference>
<dbReference type="InterPro" id="IPR003823">
    <property type="entry name" value="CP12_dom"/>
</dbReference>
<feature type="domain" description="CP12" evidence="3">
    <location>
        <begin position="57"/>
        <end position="126"/>
    </location>
</feature>
<keyword evidence="1" id="KW-1015">Disulfide bond</keyword>